<dbReference type="EMBL" id="GBRH01223326">
    <property type="protein sequence ID" value="JAD74569.1"/>
    <property type="molecule type" value="Transcribed_RNA"/>
</dbReference>
<feature type="transmembrane region" description="Helical" evidence="1">
    <location>
        <begin position="66"/>
        <end position="86"/>
    </location>
</feature>
<proteinExistence type="predicted"/>
<protein>
    <submittedName>
        <fullName evidence="2">Uncharacterized protein</fullName>
    </submittedName>
</protein>
<keyword evidence="1" id="KW-0472">Membrane</keyword>
<keyword evidence="1" id="KW-0812">Transmembrane</keyword>
<feature type="transmembrane region" description="Helical" evidence="1">
    <location>
        <begin position="27"/>
        <end position="45"/>
    </location>
</feature>
<sequence length="118" mass="13050">MNTNAALFRDIFSLPIGAARHVLPSKLVWSGINLGVLCIALKSYLTSSYLLSATSLSKCSKKVSMSYLTLMYPFSSLFMLSLLWVLTISTDNVFRPYTKAHCSLLSNNLSSHLFCCSL</sequence>
<name>A0A0A9CE32_ARUDO</name>
<evidence type="ECO:0000313" key="2">
    <source>
        <dbReference type="EMBL" id="JAD74569.1"/>
    </source>
</evidence>
<dbReference type="AlphaFoldDB" id="A0A0A9CE32"/>
<keyword evidence="1" id="KW-1133">Transmembrane helix</keyword>
<accession>A0A0A9CE32</accession>
<evidence type="ECO:0000256" key="1">
    <source>
        <dbReference type="SAM" id="Phobius"/>
    </source>
</evidence>
<reference evidence="2" key="2">
    <citation type="journal article" date="2015" name="Data Brief">
        <title>Shoot transcriptome of the giant reed, Arundo donax.</title>
        <authorList>
            <person name="Barrero R.A."/>
            <person name="Guerrero F.D."/>
            <person name="Moolhuijzen P."/>
            <person name="Goolsby J.A."/>
            <person name="Tidwell J."/>
            <person name="Bellgard S.E."/>
            <person name="Bellgard M.I."/>
        </authorList>
    </citation>
    <scope>NUCLEOTIDE SEQUENCE</scope>
    <source>
        <tissue evidence="2">Shoot tissue taken approximately 20 cm above the soil surface</tissue>
    </source>
</reference>
<reference evidence="2" key="1">
    <citation type="submission" date="2014-09" db="EMBL/GenBank/DDBJ databases">
        <authorList>
            <person name="Magalhaes I.L.F."/>
            <person name="Oliveira U."/>
            <person name="Santos F.R."/>
            <person name="Vidigal T.H.D.A."/>
            <person name="Brescovit A.D."/>
            <person name="Santos A.J."/>
        </authorList>
    </citation>
    <scope>NUCLEOTIDE SEQUENCE</scope>
    <source>
        <tissue evidence="2">Shoot tissue taken approximately 20 cm above the soil surface</tissue>
    </source>
</reference>
<organism evidence="2">
    <name type="scientific">Arundo donax</name>
    <name type="common">Giant reed</name>
    <name type="synonym">Donax arundinaceus</name>
    <dbReference type="NCBI Taxonomy" id="35708"/>
    <lineage>
        <taxon>Eukaryota</taxon>
        <taxon>Viridiplantae</taxon>
        <taxon>Streptophyta</taxon>
        <taxon>Embryophyta</taxon>
        <taxon>Tracheophyta</taxon>
        <taxon>Spermatophyta</taxon>
        <taxon>Magnoliopsida</taxon>
        <taxon>Liliopsida</taxon>
        <taxon>Poales</taxon>
        <taxon>Poaceae</taxon>
        <taxon>PACMAD clade</taxon>
        <taxon>Arundinoideae</taxon>
        <taxon>Arundineae</taxon>
        <taxon>Arundo</taxon>
    </lineage>
</organism>